<dbReference type="EMBL" id="JAVDQG010000001">
    <property type="protein sequence ID" value="MDR6224335.1"/>
    <property type="molecule type" value="Genomic_DNA"/>
</dbReference>
<dbReference type="CDD" id="cd03801">
    <property type="entry name" value="GT4_PimA-like"/>
    <property type="match status" value="1"/>
</dbReference>
<keyword evidence="4" id="KW-1185">Reference proteome</keyword>
<proteinExistence type="predicted"/>
<reference evidence="3 4" key="1">
    <citation type="submission" date="2023-07" db="EMBL/GenBank/DDBJ databases">
        <title>Genomic Encyclopedia of Type Strains, Phase IV (KMG-IV): sequencing the most valuable type-strain genomes for metagenomic binning, comparative biology and taxonomic classification.</title>
        <authorList>
            <person name="Goeker M."/>
        </authorList>
    </citation>
    <scope>NUCLEOTIDE SEQUENCE [LARGE SCALE GENOMIC DNA]</scope>
    <source>
        <strain evidence="3 4">DSM 45903</strain>
    </source>
</reference>
<feature type="region of interest" description="Disordered" evidence="1">
    <location>
        <begin position="190"/>
        <end position="212"/>
    </location>
</feature>
<dbReference type="Gene3D" id="3.40.50.2000">
    <property type="entry name" value="Glycogen Phosphorylase B"/>
    <property type="match status" value="1"/>
</dbReference>
<evidence type="ECO:0000313" key="4">
    <source>
        <dbReference type="Proteomes" id="UP001185012"/>
    </source>
</evidence>
<dbReference type="RefSeq" id="WP_309861536.1">
    <property type="nucleotide sequence ID" value="NZ_JAVDQG010000001.1"/>
</dbReference>
<feature type="compositionally biased region" description="Basic and acidic residues" evidence="1">
    <location>
        <begin position="196"/>
        <end position="205"/>
    </location>
</feature>
<feature type="domain" description="Glycosyl transferase family 1" evidence="2">
    <location>
        <begin position="290"/>
        <end position="375"/>
    </location>
</feature>
<evidence type="ECO:0000259" key="2">
    <source>
        <dbReference type="Pfam" id="PF00534"/>
    </source>
</evidence>
<dbReference type="SUPFAM" id="SSF53756">
    <property type="entry name" value="UDP-Glycosyltransferase/glycogen phosphorylase"/>
    <property type="match status" value="1"/>
</dbReference>
<evidence type="ECO:0000313" key="3">
    <source>
        <dbReference type="EMBL" id="MDR6224335.1"/>
    </source>
</evidence>
<dbReference type="InterPro" id="IPR001296">
    <property type="entry name" value="Glyco_trans_1"/>
</dbReference>
<organism evidence="3 4">
    <name type="scientific">Desmospora profundinema</name>
    <dbReference type="NCBI Taxonomy" id="1571184"/>
    <lineage>
        <taxon>Bacteria</taxon>
        <taxon>Bacillati</taxon>
        <taxon>Bacillota</taxon>
        <taxon>Bacilli</taxon>
        <taxon>Bacillales</taxon>
        <taxon>Thermoactinomycetaceae</taxon>
        <taxon>Desmospora</taxon>
    </lineage>
</organism>
<sequence>MKVVIPMSSLETGGGCRVLADIANALVARGHETEIILPQWSPIAYPVNAKVIRVPALKKDNIPYGDIVLANFYTTFQPAYEAWPKQCVRLCQGFEPDWLKGENREWALWTYKQKVPVISVSHWLDSRIHQLAGIRSTVVNLGVDPQVFQAGTGRQSPVQPAAASSQDKPAFPSLIKAWLRRSGFGGKNLWNHKQRKDSPWSEEGHSPQMFRTGIGQRQPVSHRTKVILYIARDPKVGYALKGYDDFVKAMYRLKKMDKGNFIVHMICTERELPLPGILHRTFRPADDQGMVDLYRSADVFVSTSWIEGFGLPPLEAMACGTPVVTTNSGGVMDFCRHLENAYVVPPQNPQAIAHGIVSVLSNTNVAERLVQGGKETARRLTKHAFEQKMVDALETIIQNRRAKHEIEGSP</sequence>
<name>A0ABU1IKK2_9BACL</name>
<dbReference type="Proteomes" id="UP001185012">
    <property type="component" value="Unassembled WGS sequence"/>
</dbReference>
<dbReference type="PANTHER" id="PTHR12526">
    <property type="entry name" value="GLYCOSYLTRANSFERASE"/>
    <property type="match status" value="1"/>
</dbReference>
<evidence type="ECO:0000256" key="1">
    <source>
        <dbReference type="SAM" id="MobiDB-lite"/>
    </source>
</evidence>
<gene>
    <name evidence="3" type="ORF">JOE21_000323</name>
</gene>
<dbReference type="Pfam" id="PF00534">
    <property type="entry name" value="Glycos_transf_1"/>
    <property type="match status" value="1"/>
</dbReference>
<protein>
    <submittedName>
        <fullName evidence="3">Glycosyltransferase involved in cell wall biosynthesis</fullName>
    </submittedName>
</protein>
<comment type="caution">
    <text evidence="3">The sequence shown here is derived from an EMBL/GenBank/DDBJ whole genome shotgun (WGS) entry which is preliminary data.</text>
</comment>
<accession>A0ABU1IKK2</accession>
<dbReference type="Gene3D" id="3.40.50.11090">
    <property type="match status" value="1"/>
</dbReference>
<dbReference type="PANTHER" id="PTHR12526:SF635">
    <property type="entry name" value="GLYCOSYL TRANSFERASE GROUP 1"/>
    <property type="match status" value="1"/>
</dbReference>